<dbReference type="PANTHER" id="PTHR46797">
    <property type="entry name" value="HTH-TYPE TRANSCRIPTIONAL REGULATOR"/>
    <property type="match status" value="1"/>
</dbReference>
<gene>
    <name evidence="3" type="ORF">SAMN04488057_104207</name>
</gene>
<evidence type="ECO:0000259" key="2">
    <source>
        <dbReference type="PROSITE" id="PS50943"/>
    </source>
</evidence>
<dbReference type="AlphaFoldDB" id="A0A1M7MCT4"/>
<dbReference type="GO" id="GO:0003700">
    <property type="term" value="F:DNA-binding transcription factor activity"/>
    <property type="evidence" value="ECO:0007669"/>
    <property type="project" value="TreeGrafter"/>
</dbReference>
<keyword evidence="1" id="KW-0238">DNA-binding</keyword>
<dbReference type="STRING" id="388280.SAMN04488057_104207"/>
<dbReference type="InterPro" id="IPR001387">
    <property type="entry name" value="Cro/C1-type_HTH"/>
</dbReference>
<proteinExistence type="predicted"/>
<evidence type="ECO:0000313" key="4">
    <source>
        <dbReference type="Proteomes" id="UP000184513"/>
    </source>
</evidence>
<dbReference type="GO" id="GO:0003677">
    <property type="term" value="F:DNA binding"/>
    <property type="evidence" value="ECO:0007669"/>
    <property type="project" value="UniProtKB-KW"/>
</dbReference>
<dbReference type="InterPro" id="IPR050807">
    <property type="entry name" value="TransReg_Diox_bact_type"/>
</dbReference>
<feature type="domain" description="HTH cro/C1-type" evidence="2">
    <location>
        <begin position="7"/>
        <end position="61"/>
    </location>
</feature>
<keyword evidence="4" id="KW-1185">Reference proteome</keyword>
<dbReference type="Proteomes" id="UP000184513">
    <property type="component" value="Unassembled WGS sequence"/>
</dbReference>
<dbReference type="RefSeq" id="WP_073093994.1">
    <property type="nucleotide sequence ID" value="NZ_FRCY01000004.1"/>
</dbReference>
<dbReference type="Gene3D" id="1.10.260.40">
    <property type="entry name" value="lambda repressor-like DNA-binding domains"/>
    <property type="match status" value="1"/>
</dbReference>
<reference evidence="3 4" key="1">
    <citation type="submission" date="2016-11" db="EMBL/GenBank/DDBJ databases">
        <authorList>
            <person name="Jaros S."/>
            <person name="Januszkiewicz K."/>
            <person name="Wedrychowicz H."/>
        </authorList>
    </citation>
    <scope>NUCLEOTIDE SEQUENCE [LARGE SCALE GENOMIC DNA]</scope>
    <source>
        <strain evidence="3 4">CGMCC 1.6102</strain>
    </source>
</reference>
<evidence type="ECO:0000313" key="3">
    <source>
        <dbReference type="EMBL" id="SHM88152.1"/>
    </source>
</evidence>
<organism evidence="3 4">
    <name type="scientific">Cyclobacterium lianum</name>
    <dbReference type="NCBI Taxonomy" id="388280"/>
    <lineage>
        <taxon>Bacteria</taxon>
        <taxon>Pseudomonadati</taxon>
        <taxon>Bacteroidota</taxon>
        <taxon>Cytophagia</taxon>
        <taxon>Cytophagales</taxon>
        <taxon>Cyclobacteriaceae</taxon>
        <taxon>Cyclobacterium</taxon>
    </lineage>
</organism>
<accession>A0A1M7MCT4</accession>
<dbReference type="Pfam" id="PF01381">
    <property type="entry name" value="HTH_3"/>
    <property type="match status" value="1"/>
</dbReference>
<protein>
    <submittedName>
        <fullName evidence="3">Helix-turn-helix domain-containing protein</fullName>
    </submittedName>
</protein>
<evidence type="ECO:0000256" key="1">
    <source>
        <dbReference type="ARBA" id="ARBA00023125"/>
    </source>
</evidence>
<dbReference type="SMART" id="SM00530">
    <property type="entry name" value="HTH_XRE"/>
    <property type="match status" value="1"/>
</dbReference>
<sequence length="112" mass="12785">MTISEKIRLTRQQKKLSQGELSTISGVNLKSLSRYELGTIVPPADVLKSIADALEVSTDYLVNENRQVQIKDRELFKKFELIQEMEGETKSMIMNFLDLAIRDFKAKQAYAS</sequence>
<dbReference type="InterPro" id="IPR010982">
    <property type="entry name" value="Lambda_DNA-bd_dom_sf"/>
</dbReference>
<dbReference type="PANTHER" id="PTHR46797:SF24">
    <property type="entry name" value="DNA-BINDING PHAGE PROTEIN"/>
    <property type="match status" value="1"/>
</dbReference>
<dbReference type="SUPFAM" id="SSF47413">
    <property type="entry name" value="lambda repressor-like DNA-binding domains"/>
    <property type="match status" value="1"/>
</dbReference>
<dbReference type="PROSITE" id="PS50943">
    <property type="entry name" value="HTH_CROC1"/>
    <property type="match status" value="1"/>
</dbReference>
<dbReference type="EMBL" id="FRCY01000004">
    <property type="protein sequence ID" value="SHM88152.1"/>
    <property type="molecule type" value="Genomic_DNA"/>
</dbReference>
<dbReference type="OrthoDB" id="800066at2"/>
<dbReference type="CDD" id="cd00093">
    <property type="entry name" value="HTH_XRE"/>
    <property type="match status" value="1"/>
</dbReference>
<dbReference type="GO" id="GO:0005829">
    <property type="term" value="C:cytosol"/>
    <property type="evidence" value="ECO:0007669"/>
    <property type="project" value="TreeGrafter"/>
</dbReference>
<name>A0A1M7MCT4_9BACT</name>